<evidence type="ECO:0000259" key="9">
    <source>
        <dbReference type="Pfam" id="PF08281"/>
    </source>
</evidence>
<feature type="domain" description="RNA polymerase sigma factor 70 region 4 type 2" evidence="9">
    <location>
        <begin position="123"/>
        <end position="175"/>
    </location>
</feature>
<evidence type="ECO:0000313" key="12">
    <source>
        <dbReference type="Proteomes" id="UP000183376"/>
    </source>
</evidence>
<dbReference type="CDD" id="cd06171">
    <property type="entry name" value="Sigma70_r4"/>
    <property type="match status" value="1"/>
</dbReference>
<evidence type="ECO:0000259" key="8">
    <source>
        <dbReference type="Pfam" id="PF04542"/>
    </source>
</evidence>
<dbReference type="NCBIfam" id="NF006089">
    <property type="entry name" value="PRK08241.1"/>
    <property type="match status" value="1"/>
</dbReference>
<evidence type="ECO:0000256" key="3">
    <source>
        <dbReference type="ARBA" id="ARBA00023015"/>
    </source>
</evidence>
<evidence type="ECO:0000256" key="6">
    <source>
        <dbReference type="ARBA" id="ARBA00023163"/>
    </source>
</evidence>
<name>A0A1G9VTH3_ALLAB</name>
<dbReference type="PANTHER" id="PTHR43133:SF65">
    <property type="entry name" value="ECF RNA POLYMERASE SIGMA FACTOR SIGG"/>
    <property type="match status" value="1"/>
</dbReference>
<dbReference type="Gene3D" id="1.10.10.10">
    <property type="entry name" value="Winged helix-like DNA-binding domain superfamily/Winged helix DNA-binding domain"/>
    <property type="match status" value="1"/>
</dbReference>
<dbReference type="SUPFAM" id="SSF54427">
    <property type="entry name" value="NTF2-like"/>
    <property type="match status" value="1"/>
</dbReference>
<evidence type="ECO:0000256" key="7">
    <source>
        <dbReference type="RuleBase" id="RU000716"/>
    </source>
</evidence>
<dbReference type="NCBIfam" id="TIGR02937">
    <property type="entry name" value="sigma70-ECF"/>
    <property type="match status" value="1"/>
</dbReference>
<dbReference type="InterPro" id="IPR013325">
    <property type="entry name" value="RNA_pol_sigma_r2"/>
</dbReference>
<dbReference type="OrthoDB" id="3806887at2"/>
<proteinExistence type="inferred from homology"/>
<feature type="domain" description="RNA polymerase sigma-70 region 2" evidence="8">
    <location>
        <begin position="11"/>
        <end position="74"/>
    </location>
</feature>
<dbReference type="InterPro" id="IPR000838">
    <property type="entry name" value="RNA_pol_sigma70_ECF_CS"/>
</dbReference>
<dbReference type="InterPro" id="IPR007627">
    <property type="entry name" value="RNA_pol_sigma70_r2"/>
</dbReference>
<dbReference type="InterPro" id="IPR013324">
    <property type="entry name" value="RNA_pol_sigma_r3/r4-like"/>
</dbReference>
<dbReference type="AlphaFoldDB" id="A0A1G9VTH3"/>
<keyword evidence="4 7" id="KW-0731">Sigma factor</keyword>
<dbReference type="Pfam" id="PF04542">
    <property type="entry name" value="Sigma70_r2"/>
    <property type="match status" value="1"/>
</dbReference>
<dbReference type="Pfam" id="PF12680">
    <property type="entry name" value="SnoaL_2"/>
    <property type="match status" value="1"/>
</dbReference>
<accession>A0A1G9VTH3</accession>
<dbReference type="eggNOG" id="COG1595">
    <property type="taxonomic scope" value="Bacteria"/>
</dbReference>
<reference evidence="11 12" key="1">
    <citation type="submission" date="2016-10" db="EMBL/GenBank/DDBJ databases">
        <authorList>
            <person name="de Groot N.N."/>
        </authorList>
    </citation>
    <scope>NUCLEOTIDE SEQUENCE [LARGE SCALE GENOMIC DNA]</scope>
    <source>
        <strain evidence="11 12">DSM 44149</strain>
    </source>
</reference>
<dbReference type="NCBIfam" id="TIGR02960">
    <property type="entry name" value="SigX5"/>
    <property type="match status" value="1"/>
</dbReference>
<dbReference type="SUPFAM" id="SSF88946">
    <property type="entry name" value="Sigma2 domain of RNA polymerase sigma factors"/>
    <property type="match status" value="1"/>
</dbReference>
<dbReference type="Pfam" id="PF08281">
    <property type="entry name" value="Sigma70_r4_2"/>
    <property type="match status" value="1"/>
</dbReference>
<sequence length="310" mass="34715">MNAFPAVADPFRRELVAHCYRMVGSVHDAEDLVQETYLRAWRAYDKFEQRSSVRTWLYRIATRVCLTALEGRGRRPLPTGLGGPRCDPGDDLVQPQEISWLEPFPDRDDDPATIVVGRESLRLALVAALQHLPPRQRAVLVLRDVLQWRAAEVAEALEISVAAVNSLLQRARAQLESVAPQEEQLIEQPEQRELLDRYVRAFETKNVAAIVELFTADAVWEMPPFTAWYQGRADIERHLRERCPAVPGGQRLIPISANGQPAFANYLRGPDGAFRAFNIQVLTIGPSGVSHAAVFLDTSLYAAFGLPEVL</sequence>
<dbReference type="STRING" id="211114.SAMN04489726_3209"/>
<dbReference type="InterPro" id="IPR014284">
    <property type="entry name" value="RNA_pol_sigma-70_dom"/>
</dbReference>
<dbReference type="GO" id="GO:0006950">
    <property type="term" value="P:response to stress"/>
    <property type="evidence" value="ECO:0007669"/>
    <property type="project" value="UniProtKB-ARBA"/>
</dbReference>
<dbReference type="RefSeq" id="WP_030431382.1">
    <property type="nucleotide sequence ID" value="NZ_JOEF01000019.1"/>
</dbReference>
<keyword evidence="3 7" id="KW-0805">Transcription regulation</keyword>
<dbReference type="InterPro" id="IPR037401">
    <property type="entry name" value="SnoaL-like"/>
</dbReference>
<dbReference type="EMBL" id="LT629701">
    <property type="protein sequence ID" value="SDM75145.1"/>
    <property type="molecule type" value="Genomic_DNA"/>
</dbReference>
<dbReference type="InterPro" id="IPR013249">
    <property type="entry name" value="RNA_pol_sigma70_r4_t2"/>
</dbReference>
<protein>
    <recommendedName>
        <fullName evidence="7">RNA polymerase sigma factor</fullName>
    </recommendedName>
</protein>
<dbReference type="InterPro" id="IPR036388">
    <property type="entry name" value="WH-like_DNA-bd_sf"/>
</dbReference>
<dbReference type="Gene3D" id="1.10.1740.10">
    <property type="match status" value="1"/>
</dbReference>
<evidence type="ECO:0000256" key="1">
    <source>
        <dbReference type="ARBA" id="ARBA00010641"/>
    </source>
</evidence>
<gene>
    <name evidence="11" type="ORF">SAMN04489726_3209</name>
</gene>
<keyword evidence="5 7" id="KW-0238">DNA-binding</keyword>
<dbReference type="Gene3D" id="3.10.450.50">
    <property type="match status" value="1"/>
</dbReference>
<dbReference type="SUPFAM" id="SSF88659">
    <property type="entry name" value="Sigma3 and sigma4 domains of RNA polymerase sigma factors"/>
    <property type="match status" value="1"/>
</dbReference>
<evidence type="ECO:0000256" key="4">
    <source>
        <dbReference type="ARBA" id="ARBA00023082"/>
    </source>
</evidence>
<comment type="subunit">
    <text evidence="2">Interacts transiently with the RNA polymerase catalytic core formed by RpoA, RpoB, RpoC and RpoZ (2 alpha, 1 beta, 1 beta' and 1 omega subunit) to form the RNA polymerase holoenzyme that can initiate transcription.</text>
</comment>
<keyword evidence="12" id="KW-1185">Reference proteome</keyword>
<dbReference type="InterPro" id="IPR014305">
    <property type="entry name" value="RNA_pol_sigma-G_actinobac"/>
</dbReference>
<comment type="similarity">
    <text evidence="1 7">Belongs to the sigma-70 factor family. ECF subfamily.</text>
</comment>
<dbReference type="GO" id="GO:0016987">
    <property type="term" value="F:sigma factor activity"/>
    <property type="evidence" value="ECO:0007669"/>
    <property type="project" value="UniProtKB-KW"/>
</dbReference>
<dbReference type="PROSITE" id="PS01063">
    <property type="entry name" value="SIGMA70_ECF"/>
    <property type="match status" value="1"/>
</dbReference>
<evidence type="ECO:0000256" key="2">
    <source>
        <dbReference type="ARBA" id="ARBA00011344"/>
    </source>
</evidence>
<evidence type="ECO:0000256" key="5">
    <source>
        <dbReference type="ARBA" id="ARBA00023125"/>
    </source>
</evidence>
<organism evidence="11 12">
    <name type="scientific">Allokutzneria albata</name>
    <name type="common">Kibdelosporangium albatum</name>
    <dbReference type="NCBI Taxonomy" id="211114"/>
    <lineage>
        <taxon>Bacteria</taxon>
        <taxon>Bacillati</taxon>
        <taxon>Actinomycetota</taxon>
        <taxon>Actinomycetes</taxon>
        <taxon>Pseudonocardiales</taxon>
        <taxon>Pseudonocardiaceae</taxon>
        <taxon>Allokutzneria</taxon>
    </lineage>
</organism>
<evidence type="ECO:0000259" key="10">
    <source>
        <dbReference type="Pfam" id="PF12680"/>
    </source>
</evidence>
<dbReference type="PANTHER" id="PTHR43133">
    <property type="entry name" value="RNA POLYMERASE ECF-TYPE SIGMA FACTO"/>
    <property type="match status" value="1"/>
</dbReference>
<dbReference type="Proteomes" id="UP000183376">
    <property type="component" value="Chromosome I"/>
</dbReference>
<dbReference type="GO" id="GO:0006352">
    <property type="term" value="P:DNA-templated transcription initiation"/>
    <property type="evidence" value="ECO:0007669"/>
    <property type="project" value="InterPro"/>
</dbReference>
<evidence type="ECO:0000313" key="11">
    <source>
        <dbReference type="EMBL" id="SDM75145.1"/>
    </source>
</evidence>
<feature type="domain" description="SnoaL-like" evidence="10">
    <location>
        <begin position="196"/>
        <end position="264"/>
    </location>
</feature>
<dbReference type="InterPro" id="IPR039425">
    <property type="entry name" value="RNA_pol_sigma-70-like"/>
</dbReference>
<keyword evidence="6 7" id="KW-0804">Transcription</keyword>
<dbReference type="GO" id="GO:0003677">
    <property type="term" value="F:DNA binding"/>
    <property type="evidence" value="ECO:0007669"/>
    <property type="project" value="UniProtKB-KW"/>
</dbReference>
<dbReference type="InterPro" id="IPR032710">
    <property type="entry name" value="NTF2-like_dom_sf"/>
</dbReference>